<proteinExistence type="predicted"/>
<accession>A0ACB8BFN0</accession>
<gene>
    <name evidence="1" type="ORF">BV22DRAFT_1035014</name>
</gene>
<organism evidence="1 2">
    <name type="scientific">Leucogyrophana mollusca</name>
    <dbReference type="NCBI Taxonomy" id="85980"/>
    <lineage>
        <taxon>Eukaryota</taxon>
        <taxon>Fungi</taxon>
        <taxon>Dikarya</taxon>
        <taxon>Basidiomycota</taxon>
        <taxon>Agaricomycotina</taxon>
        <taxon>Agaricomycetes</taxon>
        <taxon>Agaricomycetidae</taxon>
        <taxon>Boletales</taxon>
        <taxon>Boletales incertae sedis</taxon>
        <taxon>Leucogyrophana</taxon>
    </lineage>
</organism>
<evidence type="ECO:0000313" key="2">
    <source>
        <dbReference type="Proteomes" id="UP000790709"/>
    </source>
</evidence>
<protein>
    <submittedName>
        <fullName evidence="1">Uncharacterized protein</fullName>
    </submittedName>
</protein>
<evidence type="ECO:0000313" key="1">
    <source>
        <dbReference type="EMBL" id="KAH7924509.1"/>
    </source>
</evidence>
<name>A0ACB8BFN0_9AGAM</name>
<sequence>MESLFTELSNIQSVYYATMASVAVIIYDQILNFSQEVDFIWNRRWTIVTALYFVARYCGPVSQFTAMAAVLPFNWTPAG</sequence>
<keyword evidence="2" id="KW-1185">Reference proteome</keyword>
<dbReference type="Proteomes" id="UP000790709">
    <property type="component" value="Unassembled WGS sequence"/>
</dbReference>
<comment type="caution">
    <text evidence="1">The sequence shown here is derived from an EMBL/GenBank/DDBJ whole genome shotgun (WGS) entry which is preliminary data.</text>
</comment>
<reference evidence="1" key="1">
    <citation type="journal article" date="2021" name="New Phytol.">
        <title>Evolutionary innovations through gain and loss of genes in the ectomycorrhizal Boletales.</title>
        <authorList>
            <person name="Wu G."/>
            <person name="Miyauchi S."/>
            <person name="Morin E."/>
            <person name="Kuo A."/>
            <person name="Drula E."/>
            <person name="Varga T."/>
            <person name="Kohler A."/>
            <person name="Feng B."/>
            <person name="Cao Y."/>
            <person name="Lipzen A."/>
            <person name="Daum C."/>
            <person name="Hundley H."/>
            <person name="Pangilinan J."/>
            <person name="Johnson J."/>
            <person name="Barry K."/>
            <person name="LaButti K."/>
            <person name="Ng V."/>
            <person name="Ahrendt S."/>
            <person name="Min B."/>
            <person name="Choi I.G."/>
            <person name="Park H."/>
            <person name="Plett J.M."/>
            <person name="Magnuson J."/>
            <person name="Spatafora J.W."/>
            <person name="Nagy L.G."/>
            <person name="Henrissat B."/>
            <person name="Grigoriev I.V."/>
            <person name="Yang Z.L."/>
            <person name="Xu J."/>
            <person name="Martin F.M."/>
        </authorList>
    </citation>
    <scope>NUCLEOTIDE SEQUENCE</scope>
    <source>
        <strain evidence="1">KUC20120723A-06</strain>
    </source>
</reference>
<dbReference type="EMBL" id="MU266422">
    <property type="protein sequence ID" value="KAH7924509.1"/>
    <property type="molecule type" value="Genomic_DNA"/>
</dbReference>